<reference evidence="2" key="1">
    <citation type="submission" date="2016-09" db="EMBL/GenBank/DDBJ databases">
        <authorList>
            <person name="Varghese N."/>
            <person name="Submissions S."/>
        </authorList>
    </citation>
    <scope>NUCLEOTIDE SEQUENCE [LARGE SCALE GENOMIC DNA]</scope>
    <source>
        <strain evidence="2">TNe-862</strain>
    </source>
</reference>
<dbReference type="EMBL" id="FMYQ01000018">
    <property type="protein sequence ID" value="SDD38273.1"/>
    <property type="molecule type" value="Genomic_DNA"/>
</dbReference>
<gene>
    <name evidence="1" type="ORF">SAMN05421548_118129</name>
</gene>
<evidence type="ECO:0000313" key="1">
    <source>
        <dbReference type="EMBL" id="SDD38273.1"/>
    </source>
</evidence>
<dbReference type="Proteomes" id="UP000198908">
    <property type="component" value="Unassembled WGS sequence"/>
</dbReference>
<sequence length="34" mass="3795">MPSREAEAYPVRGPGTHGPGLAVKFEFTYFDGYF</sequence>
<accession>A0A1G6UAC2</accession>
<name>A0A1G6UAC2_9BURK</name>
<proteinExistence type="predicted"/>
<keyword evidence="2" id="KW-1185">Reference proteome</keyword>
<dbReference type="AlphaFoldDB" id="A0A1G6UAC2"/>
<protein>
    <submittedName>
        <fullName evidence="1">Uncharacterized protein</fullName>
    </submittedName>
</protein>
<organism evidence="1 2">
    <name type="scientific">Paraburkholderia lycopersici</name>
    <dbReference type="NCBI Taxonomy" id="416944"/>
    <lineage>
        <taxon>Bacteria</taxon>
        <taxon>Pseudomonadati</taxon>
        <taxon>Pseudomonadota</taxon>
        <taxon>Betaproteobacteria</taxon>
        <taxon>Burkholderiales</taxon>
        <taxon>Burkholderiaceae</taxon>
        <taxon>Paraburkholderia</taxon>
    </lineage>
</organism>
<evidence type="ECO:0000313" key="2">
    <source>
        <dbReference type="Proteomes" id="UP000198908"/>
    </source>
</evidence>